<dbReference type="Proteomes" id="UP000828941">
    <property type="component" value="Chromosome 6"/>
</dbReference>
<keyword evidence="2" id="KW-1185">Reference proteome</keyword>
<protein>
    <submittedName>
        <fullName evidence="1">Uncharacterized protein</fullName>
    </submittedName>
</protein>
<name>A0ACB9NKG4_BAUVA</name>
<reference evidence="1 2" key="1">
    <citation type="journal article" date="2022" name="DNA Res.">
        <title>Chromosomal-level genome assembly of the orchid tree Bauhinia variegata (Leguminosae; Cercidoideae) supports the allotetraploid origin hypothesis of Bauhinia.</title>
        <authorList>
            <person name="Zhong Y."/>
            <person name="Chen Y."/>
            <person name="Zheng D."/>
            <person name="Pang J."/>
            <person name="Liu Y."/>
            <person name="Luo S."/>
            <person name="Meng S."/>
            <person name="Qian L."/>
            <person name="Wei D."/>
            <person name="Dai S."/>
            <person name="Zhou R."/>
        </authorList>
    </citation>
    <scope>NUCLEOTIDE SEQUENCE [LARGE SCALE GENOMIC DNA]</scope>
    <source>
        <strain evidence="1">BV-YZ2020</strain>
    </source>
</reference>
<proteinExistence type="predicted"/>
<accession>A0ACB9NKG4</accession>
<gene>
    <name evidence="1" type="ORF">L6164_013879</name>
</gene>
<evidence type="ECO:0000313" key="1">
    <source>
        <dbReference type="EMBL" id="KAI4335210.1"/>
    </source>
</evidence>
<comment type="caution">
    <text evidence="1">The sequence shown here is derived from an EMBL/GenBank/DDBJ whole genome shotgun (WGS) entry which is preliminary data.</text>
</comment>
<evidence type="ECO:0000313" key="2">
    <source>
        <dbReference type="Proteomes" id="UP000828941"/>
    </source>
</evidence>
<organism evidence="1 2">
    <name type="scientific">Bauhinia variegata</name>
    <name type="common">Purple orchid tree</name>
    <name type="synonym">Phanera variegata</name>
    <dbReference type="NCBI Taxonomy" id="167791"/>
    <lineage>
        <taxon>Eukaryota</taxon>
        <taxon>Viridiplantae</taxon>
        <taxon>Streptophyta</taxon>
        <taxon>Embryophyta</taxon>
        <taxon>Tracheophyta</taxon>
        <taxon>Spermatophyta</taxon>
        <taxon>Magnoliopsida</taxon>
        <taxon>eudicotyledons</taxon>
        <taxon>Gunneridae</taxon>
        <taxon>Pentapetalae</taxon>
        <taxon>rosids</taxon>
        <taxon>fabids</taxon>
        <taxon>Fabales</taxon>
        <taxon>Fabaceae</taxon>
        <taxon>Cercidoideae</taxon>
        <taxon>Cercideae</taxon>
        <taxon>Bauhiniinae</taxon>
        <taxon>Bauhinia</taxon>
    </lineage>
</organism>
<dbReference type="EMBL" id="CM039431">
    <property type="protein sequence ID" value="KAI4335210.1"/>
    <property type="molecule type" value="Genomic_DNA"/>
</dbReference>
<sequence length="248" mass="26391">MMPLALESSGGDTNRKSKFIHGMPSIMIGDRSFPADREADSDSSSSSSIGRNSDSSEESSDQEDSGENEVQSSYKEPLDSINALEEVLPVKKGISSFYKGKSKSFTNLADVSTATSIQDIAKTEDPYAKKRKNLLAHNIIFDRRRSDGGISKRPANFGGGITDLQLSCSSSSNSSEEGNSVSASPPCSLPPLHPNAKRLPRNGSPPSHPPGNTPWRSFSLSDLQSVAAEADNISVLTLCSGNKGNKLP</sequence>